<name>A3XPU5_LEEBM</name>
<dbReference type="Pfam" id="PF04255">
    <property type="entry name" value="DUF433"/>
    <property type="match status" value="1"/>
</dbReference>
<dbReference type="Gene3D" id="1.10.10.10">
    <property type="entry name" value="Winged helix-like DNA-binding domain superfamily/Winged helix DNA-binding domain"/>
    <property type="match status" value="1"/>
</dbReference>
<organism evidence="1 2">
    <name type="scientific">Leeuwenhoekiella blandensis (strain CECT 7118 / CCUG 51940 / KCTC 22103 / MED217)</name>
    <name type="common">Flavobacterium sp. (strain MED217)</name>
    <dbReference type="NCBI Taxonomy" id="398720"/>
    <lineage>
        <taxon>Bacteria</taxon>
        <taxon>Pseudomonadati</taxon>
        <taxon>Bacteroidota</taxon>
        <taxon>Flavobacteriia</taxon>
        <taxon>Flavobacteriales</taxon>
        <taxon>Flavobacteriaceae</taxon>
        <taxon>Leeuwenhoekiella</taxon>
    </lineage>
</organism>
<protein>
    <recommendedName>
        <fullName evidence="3">DUF433 domain-containing protein</fullName>
    </recommendedName>
</protein>
<keyword evidence="2" id="KW-1185">Reference proteome</keyword>
<dbReference type="AlphaFoldDB" id="A3XPU5"/>
<dbReference type="HOGENOM" id="CLU_092327_1_0_10"/>
<comment type="caution">
    <text evidence="1">The sequence shown here is derived from an EMBL/GenBank/DDBJ whole genome shotgun (WGS) entry which is preliminary data.</text>
</comment>
<dbReference type="Proteomes" id="UP000001601">
    <property type="component" value="Unassembled WGS sequence"/>
</dbReference>
<evidence type="ECO:0000313" key="2">
    <source>
        <dbReference type="Proteomes" id="UP000001601"/>
    </source>
</evidence>
<dbReference type="OrthoDB" id="940717at2"/>
<dbReference type="EMBL" id="AANC01000008">
    <property type="protein sequence ID" value="EAQ48426.1"/>
    <property type="molecule type" value="Genomic_DNA"/>
</dbReference>
<dbReference type="SUPFAM" id="SSF46689">
    <property type="entry name" value="Homeodomain-like"/>
    <property type="match status" value="1"/>
</dbReference>
<dbReference type="STRING" id="398720.MED217_13004"/>
<dbReference type="InterPro" id="IPR009057">
    <property type="entry name" value="Homeodomain-like_sf"/>
</dbReference>
<reference evidence="1 2" key="1">
    <citation type="journal article" date="2007" name="Nature">
        <title>Light stimulates growth of proteorhodopsin-containing marine Flavobacteria.</title>
        <authorList>
            <person name="Gomez-Consarnau L."/>
            <person name="Gonzalez J.M."/>
            <person name="Coll-Llado M."/>
            <person name="Gourdon P."/>
            <person name="Pascher T."/>
            <person name="Neutze R."/>
            <person name="Pedros-Alio C."/>
            <person name="Pinhassi J."/>
        </authorList>
    </citation>
    <scope>NUCLEOTIDE SEQUENCE [LARGE SCALE GENOMIC DNA]</scope>
    <source>
        <strain evidence="1 2">MED217</strain>
    </source>
</reference>
<sequence>MDFENIPEIGKGSFTATEIADILNVKYHHIHRWINIYWDGKLSKEYGEKYSWVTDGKRAVSFHTFVEFYVMMQFSEAGVKPREVMKAHTELSELYNTAFPFALQHVLENIHTDKRKIYFDKDGSTLTLDGSKQFNLKLIQDFCVKLEFNNENLASKYYPLGKKKSIVIDPERKFGQPVFKTHNTFPDIIYDHYQAGESIEYIAAIYELNKAEVRDAIQYKSRRAA</sequence>
<evidence type="ECO:0000313" key="1">
    <source>
        <dbReference type="EMBL" id="EAQ48426.1"/>
    </source>
</evidence>
<proteinExistence type="predicted"/>
<gene>
    <name evidence="1" type="ORF">MED217_13004</name>
</gene>
<dbReference type="RefSeq" id="WP_009780955.1">
    <property type="nucleotide sequence ID" value="NZ_CH672395.1"/>
</dbReference>
<accession>A3XPU5</accession>
<evidence type="ECO:0008006" key="3">
    <source>
        <dbReference type="Google" id="ProtNLM"/>
    </source>
</evidence>
<dbReference type="InterPro" id="IPR007367">
    <property type="entry name" value="DUF433"/>
</dbReference>
<dbReference type="eggNOG" id="COG2442">
    <property type="taxonomic scope" value="Bacteria"/>
</dbReference>
<dbReference type="InterPro" id="IPR036388">
    <property type="entry name" value="WH-like_DNA-bd_sf"/>
</dbReference>